<dbReference type="InterPro" id="IPR049492">
    <property type="entry name" value="BD-FAE-like_dom"/>
</dbReference>
<reference evidence="4" key="1">
    <citation type="submission" date="2020-12" db="EMBL/GenBank/DDBJ databases">
        <title>Metabolic potential, ecology and presence of endohyphal bacteria is reflected in genomic diversity of Mucoromycotina.</title>
        <authorList>
            <person name="Muszewska A."/>
            <person name="Okrasinska A."/>
            <person name="Steczkiewicz K."/>
            <person name="Drgas O."/>
            <person name="Orlowska M."/>
            <person name="Perlinska-Lenart U."/>
            <person name="Aleksandrzak-Piekarczyk T."/>
            <person name="Szatraj K."/>
            <person name="Zielenkiewicz U."/>
            <person name="Pilsyk S."/>
            <person name="Malc E."/>
            <person name="Mieczkowski P."/>
            <person name="Kruszewska J.S."/>
            <person name="Biernat P."/>
            <person name="Pawlowska J."/>
        </authorList>
    </citation>
    <scope>NUCLEOTIDE SEQUENCE</scope>
    <source>
        <strain evidence="4">WA0000017839</strain>
    </source>
</reference>
<feature type="domain" description="BD-FAE-like" evidence="3">
    <location>
        <begin position="119"/>
        <end position="370"/>
    </location>
</feature>
<evidence type="ECO:0000313" key="4">
    <source>
        <dbReference type="EMBL" id="KAG2203944.1"/>
    </source>
</evidence>
<dbReference type="Proteomes" id="UP000603453">
    <property type="component" value="Unassembled WGS sequence"/>
</dbReference>
<dbReference type="GO" id="GO:0016787">
    <property type="term" value="F:hydrolase activity"/>
    <property type="evidence" value="ECO:0007669"/>
    <property type="project" value="UniProtKB-KW"/>
</dbReference>
<feature type="transmembrane region" description="Helical" evidence="2">
    <location>
        <begin position="71"/>
        <end position="93"/>
    </location>
</feature>
<gene>
    <name evidence="4" type="ORF">INT47_007527</name>
</gene>
<proteinExistence type="predicted"/>
<dbReference type="Gene3D" id="3.40.50.1820">
    <property type="entry name" value="alpha/beta hydrolase"/>
    <property type="match status" value="1"/>
</dbReference>
<keyword evidence="2" id="KW-0812">Transmembrane</keyword>
<keyword evidence="2" id="KW-0472">Membrane</keyword>
<evidence type="ECO:0000256" key="2">
    <source>
        <dbReference type="SAM" id="Phobius"/>
    </source>
</evidence>
<sequence>MAWFHSNTLFVSASLFCLPVLVLCAVLCLPLLTFIILGLYFFAWVTYYFMAQTDAEFNLPYNPTRVIKINIATFSIIFGWVTYLPIIVSYLYWRYWELGTRRFKEIVSVDIPYSEHSKLDVYHPTKKTLHGSPIIIFVYGGAWSSGSKLIYTTLANTLRELGYVVVVPDYRKYPQVKIEGMYQDIRDAIKWTHRHAADINGDPELIFIMGHSAGAQLTAQVVLSDIIEQAKYNESIQSRESPYVSQKHDPSMKMQGNEGHMISDSNQHQPRDFLPLVEGILLFSGIYDIGAHLVHETSRGVEKVSAMSRAMGSSTEGYLKNSPLHLIEKNEKLFSDSDDLLDLWPRILLLHGQKDGTVGMDQSANMFNTLGKLFSSERRQELDVRMRLYKRMAHEEPVISLMLNKFAKKNDQNLLLKDIQEFIDLPQDES</sequence>
<protein>
    <recommendedName>
        <fullName evidence="3">BD-FAE-like domain-containing protein</fullName>
    </recommendedName>
</protein>
<evidence type="ECO:0000256" key="1">
    <source>
        <dbReference type="ARBA" id="ARBA00022801"/>
    </source>
</evidence>
<dbReference type="PANTHER" id="PTHR48081:SF33">
    <property type="entry name" value="KYNURENINE FORMAMIDASE"/>
    <property type="match status" value="1"/>
</dbReference>
<organism evidence="4 5">
    <name type="scientific">Mucor saturninus</name>
    <dbReference type="NCBI Taxonomy" id="64648"/>
    <lineage>
        <taxon>Eukaryota</taxon>
        <taxon>Fungi</taxon>
        <taxon>Fungi incertae sedis</taxon>
        <taxon>Mucoromycota</taxon>
        <taxon>Mucoromycotina</taxon>
        <taxon>Mucoromycetes</taxon>
        <taxon>Mucorales</taxon>
        <taxon>Mucorineae</taxon>
        <taxon>Mucoraceae</taxon>
        <taxon>Mucor</taxon>
    </lineage>
</organism>
<evidence type="ECO:0000313" key="5">
    <source>
        <dbReference type="Proteomes" id="UP000603453"/>
    </source>
</evidence>
<comment type="caution">
    <text evidence="4">The sequence shown here is derived from an EMBL/GenBank/DDBJ whole genome shotgun (WGS) entry which is preliminary data.</text>
</comment>
<dbReference type="SUPFAM" id="SSF53474">
    <property type="entry name" value="alpha/beta-Hydrolases"/>
    <property type="match status" value="1"/>
</dbReference>
<dbReference type="AlphaFoldDB" id="A0A8H7R3T0"/>
<dbReference type="InterPro" id="IPR029058">
    <property type="entry name" value="AB_hydrolase_fold"/>
</dbReference>
<dbReference type="OrthoDB" id="6495301at2759"/>
<evidence type="ECO:0000259" key="3">
    <source>
        <dbReference type="Pfam" id="PF20434"/>
    </source>
</evidence>
<name>A0A8H7R3T0_9FUNG</name>
<keyword evidence="1" id="KW-0378">Hydrolase</keyword>
<dbReference type="EMBL" id="JAEPRD010000048">
    <property type="protein sequence ID" value="KAG2203944.1"/>
    <property type="molecule type" value="Genomic_DNA"/>
</dbReference>
<dbReference type="PANTHER" id="PTHR48081">
    <property type="entry name" value="AB HYDROLASE SUPERFAMILY PROTEIN C4A8.06C"/>
    <property type="match status" value="1"/>
</dbReference>
<keyword evidence="5" id="KW-1185">Reference proteome</keyword>
<dbReference type="Pfam" id="PF20434">
    <property type="entry name" value="BD-FAE"/>
    <property type="match status" value="1"/>
</dbReference>
<keyword evidence="2" id="KW-1133">Transmembrane helix</keyword>
<accession>A0A8H7R3T0</accession>
<dbReference type="InterPro" id="IPR050300">
    <property type="entry name" value="GDXG_lipolytic_enzyme"/>
</dbReference>